<dbReference type="STRING" id="1890364.A0A2P6N8Y5"/>
<organism evidence="3 4">
    <name type="scientific">Planoprotostelium fungivorum</name>
    <dbReference type="NCBI Taxonomy" id="1890364"/>
    <lineage>
        <taxon>Eukaryota</taxon>
        <taxon>Amoebozoa</taxon>
        <taxon>Evosea</taxon>
        <taxon>Variosea</taxon>
        <taxon>Cavosteliida</taxon>
        <taxon>Cavosteliaceae</taxon>
        <taxon>Planoprotostelium</taxon>
    </lineage>
</organism>
<keyword evidence="1" id="KW-0812">Transmembrane</keyword>
<feature type="transmembrane region" description="Helical" evidence="1">
    <location>
        <begin position="51"/>
        <end position="68"/>
    </location>
</feature>
<evidence type="ECO:0000256" key="1">
    <source>
        <dbReference type="SAM" id="Phobius"/>
    </source>
</evidence>
<sequence>MKRNTTSLTFQSVSLSSHLKISETKTILPLEGPIEETMTESQSRTSSTIKLLAAGTLLCVLILSIFFIDGHALRDNIASIITWMQSLGTIAPFIYYVLHTTAVILCFPGTWFLEIGAGIVFGFWGVPLVMLSKTSGACISFLLGRTLLHDWIWNKLKDNERFQNIYHNVGRDSWKVAFLLRISPVPSWINNYGLSLTSIQFLPYMVATAVGALPMIIQNIYMGTVVSSVASLDGQGSGGWVKNVSMVVGLIATALISRMLMKYAQNNQPAKDQ</sequence>
<feature type="domain" description="VTT" evidence="2">
    <location>
        <begin position="107"/>
        <end position="224"/>
    </location>
</feature>
<keyword evidence="4" id="KW-1185">Reference proteome</keyword>
<dbReference type="EMBL" id="MDYQ01000150">
    <property type="protein sequence ID" value="PRP80414.1"/>
    <property type="molecule type" value="Genomic_DNA"/>
</dbReference>
<name>A0A2P6N8Y5_9EUKA</name>
<feature type="transmembrane region" description="Helical" evidence="1">
    <location>
        <begin position="80"/>
        <end position="98"/>
    </location>
</feature>
<proteinExistence type="predicted"/>
<keyword evidence="1" id="KW-0472">Membrane</keyword>
<dbReference type="AlphaFoldDB" id="A0A2P6N8Y5"/>
<dbReference type="PANTHER" id="PTHR47699:SF1">
    <property type="entry name" value="SNARE ASSOCIATED GOLGI PROTEIN FAMILY"/>
    <property type="match status" value="1"/>
</dbReference>
<gene>
    <name evidence="3" type="ORF">PROFUN_11960</name>
</gene>
<feature type="transmembrane region" description="Helical" evidence="1">
    <location>
        <begin position="240"/>
        <end position="261"/>
    </location>
</feature>
<reference evidence="3 4" key="1">
    <citation type="journal article" date="2018" name="Genome Biol. Evol.">
        <title>Multiple Roots of Fruiting Body Formation in Amoebozoa.</title>
        <authorList>
            <person name="Hillmann F."/>
            <person name="Forbes G."/>
            <person name="Novohradska S."/>
            <person name="Ferling I."/>
            <person name="Riege K."/>
            <person name="Groth M."/>
            <person name="Westermann M."/>
            <person name="Marz M."/>
            <person name="Spaller T."/>
            <person name="Winckler T."/>
            <person name="Schaap P."/>
            <person name="Glockner G."/>
        </authorList>
    </citation>
    <scope>NUCLEOTIDE SEQUENCE [LARGE SCALE GENOMIC DNA]</scope>
    <source>
        <strain evidence="3 4">Jena</strain>
    </source>
</reference>
<comment type="caution">
    <text evidence="3">The sequence shown here is derived from an EMBL/GenBank/DDBJ whole genome shotgun (WGS) entry which is preliminary data.</text>
</comment>
<dbReference type="PANTHER" id="PTHR47699">
    <property type="entry name" value="SNARE ASSOCIATED GOLGI PROTEIN FAMILY"/>
    <property type="match status" value="1"/>
</dbReference>
<evidence type="ECO:0000313" key="4">
    <source>
        <dbReference type="Proteomes" id="UP000241769"/>
    </source>
</evidence>
<evidence type="ECO:0000313" key="3">
    <source>
        <dbReference type="EMBL" id="PRP80414.1"/>
    </source>
</evidence>
<dbReference type="Proteomes" id="UP000241769">
    <property type="component" value="Unassembled WGS sequence"/>
</dbReference>
<feature type="transmembrane region" description="Helical" evidence="1">
    <location>
        <begin position="201"/>
        <end position="220"/>
    </location>
</feature>
<protein>
    <recommendedName>
        <fullName evidence="2">VTT domain-containing protein</fullName>
    </recommendedName>
</protein>
<dbReference type="Pfam" id="PF09335">
    <property type="entry name" value="VTT_dom"/>
    <property type="match status" value="1"/>
</dbReference>
<accession>A0A2P6N8Y5</accession>
<feature type="transmembrane region" description="Helical" evidence="1">
    <location>
        <begin position="105"/>
        <end position="124"/>
    </location>
</feature>
<dbReference type="InParanoid" id="A0A2P6N8Y5"/>
<dbReference type="OrthoDB" id="166803at2759"/>
<dbReference type="GO" id="GO:0016020">
    <property type="term" value="C:membrane"/>
    <property type="evidence" value="ECO:0007669"/>
    <property type="project" value="TreeGrafter"/>
</dbReference>
<dbReference type="InterPro" id="IPR032816">
    <property type="entry name" value="VTT_dom"/>
</dbReference>
<keyword evidence="1" id="KW-1133">Transmembrane helix</keyword>
<evidence type="ECO:0000259" key="2">
    <source>
        <dbReference type="Pfam" id="PF09335"/>
    </source>
</evidence>